<evidence type="ECO:0000259" key="8">
    <source>
        <dbReference type="PROSITE" id="PS51900"/>
    </source>
</evidence>
<name>A0A368U598_9GAMM</name>
<dbReference type="Pfam" id="PF13356">
    <property type="entry name" value="Arm-DNA-bind_3"/>
    <property type="match status" value="1"/>
</dbReference>
<dbReference type="InterPro" id="IPR002104">
    <property type="entry name" value="Integrase_catalytic"/>
</dbReference>
<dbReference type="PROSITE" id="PS51898">
    <property type="entry name" value="TYR_RECOMBINASE"/>
    <property type="match status" value="1"/>
</dbReference>
<evidence type="ECO:0000256" key="6">
    <source>
        <dbReference type="SAM" id="MobiDB-lite"/>
    </source>
</evidence>
<dbReference type="SUPFAM" id="SSF56349">
    <property type="entry name" value="DNA breaking-rejoining enzymes"/>
    <property type="match status" value="1"/>
</dbReference>
<comment type="similarity">
    <text evidence="1">Belongs to the 'phage' integrase family.</text>
</comment>
<dbReference type="CDD" id="cd00796">
    <property type="entry name" value="INT_Rci_Hp1_C"/>
    <property type="match status" value="1"/>
</dbReference>
<evidence type="ECO:0000256" key="3">
    <source>
        <dbReference type="ARBA" id="ARBA00023125"/>
    </source>
</evidence>
<dbReference type="PANTHER" id="PTHR30629">
    <property type="entry name" value="PROPHAGE INTEGRASE"/>
    <property type="match status" value="1"/>
</dbReference>
<dbReference type="AlphaFoldDB" id="A0A368U598"/>
<dbReference type="InterPro" id="IPR038488">
    <property type="entry name" value="Integrase_DNA-bd_sf"/>
</dbReference>
<dbReference type="InterPro" id="IPR050808">
    <property type="entry name" value="Phage_Integrase"/>
</dbReference>
<dbReference type="GO" id="GO:0003677">
    <property type="term" value="F:DNA binding"/>
    <property type="evidence" value="ECO:0007669"/>
    <property type="project" value="UniProtKB-UniRule"/>
</dbReference>
<dbReference type="Pfam" id="PF00589">
    <property type="entry name" value="Phage_integrase"/>
    <property type="match status" value="1"/>
</dbReference>
<keyword evidence="2" id="KW-0229">DNA integration</keyword>
<dbReference type="InterPro" id="IPR013762">
    <property type="entry name" value="Integrase-like_cat_sf"/>
</dbReference>
<dbReference type="Proteomes" id="UP000252405">
    <property type="component" value="Unassembled WGS sequence"/>
</dbReference>
<dbReference type="InterPro" id="IPR025166">
    <property type="entry name" value="Integrase_DNA_bind_dom"/>
</dbReference>
<feature type="domain" description="Core-binding (CB)" evidence="8">
    <location>
        <begin position="147"/>
        <end position="227"/>
    </location>
</feature>
<dbReference type="Gene3D" id="3.30.160.390">
    <property type="entry name" value="Integrase, DNA-binding domain"/>
    <property type="match status" value="1"/>
</dbReference>
<dbReference type="Gene3D" id="1.10.150.130">
    <property type="match status" value="1"/>
</dbReference>
<evidence type="ECO:0000313" key="9">
    <source>
        <dbReference type="EMBL" id="RCV91617.1"/>
    </source>
</evidence>
<evidence type="ECO:0000256" key="5">
    <source>
        <dbReference type="PROSITE-ProRule" id="PRU01248"/>
    </source>
</evidence>
<dbReference type="InterPro" id="IPR011010">
    <property type="entry name" value="DNA_brk_join_enz"/>
</dbReference>
<protein>
    <submittedName>
        <fullName evidence="9">DUF4102 domain-containing protein</fullName>
    </submittedName>
</protein>
<evidence type="ECO:0000259" key="7">
    <source>
        <dbReference type="PROSITE" id="PS51898"/>
    </source>
</evidence>
<proteinExistence type="inferred from homology"/>
<dbReference type="OrthoDB" id="9057547at2"/>
<reference evidence="9 10" key="1">
    <citation type="submission" date="2018-07" db="EMBL/GenBank/DDBJ databases">
        <title>Halomonas montanilacus sp. nov., isolated from Lake Pengyan on Tibetan Plateau.</title>
        <authorList>
            <person name="Lu H."/>
            <person name="Xing P."/>
            <person name="Wu Q."/>
        </authorList>
    </citation>
    <scope>NUCLEOTIDE SEQUENCE [LARGE SCALE GENOMIC DNA]</scope>
    <source>
        <strain evidence="9 10">PYC7W</strain>
    </source>
</reference>
<feature type="domain" description="Tyr recombinase" evidence="7">
    <location>
        <begin position="248"/>
        <end position="423"/>
    </location>
</feature>
<evidence type="ECO:0000313" key="10">
    <source>
        <dbReference type="Proteomes" id="UP000252405"/>
    </source>
</evidence>
<dbReference type="GO" id="GO:0015074">
    <property type="term" value="P:DNA integration"/>
    <property type="evidence" value="ECO:0007669"/>
    <property type="project" value="UniProtKB-KW"/>
</dbReference>
<evidence type="ECO:0000256" key="2">
    <source>
        <dbReference type="ARBA" id="ARBA00022908"/>
    </source>
</evidence>
<comment type="caution">
    <text evidence="9">The sequence shown here is derived from an EMBL/GenBank/DDBJ whole genome shotgun (WGS) entry which is preliminary data.</text>
</comment>
<accession>A0A368U598</accession>
<dbReference type="EMBL" id="QPII01000001">
    <property type="protein sequence ID" value="RCV91617.1"/>
    <property type="molecule type" value="Genomic_DNA"/>
</dbReference>
<evidence type="ECO:0000256" key="4">
    <source>
        <dbReference type="ARBA" id="ARBA00023172"/>
    </source>
</evidence>
<keyword evidence="10" id="KW-1185">Reference proteome</keyword>
<dbReference type="PROSITE" id="PS51900">
    <property type="entry name" value="CB"/>
    <property type="match status" value="1"/>
</dbReference>
<sequence>MGHPQPPYPVVIMPISSPPASGRRVSTVTAETFFISRHQRPGGDMPVVNLTANVIKRLHCPEGKRRIEYCDRQSPGFYVEVRRTTPGKGTYYLRHTTEQKKNQHFKLGTTTEISLSQARKKAKTLRAELVMEKTPQKAQKSTKAVPTIKAFVEEKYLDYIKTRKRSWKTDYTHLRSRVIPAFGDKRLDEVSHADVAQFHNRMRNEGRAPATCDRQLMIIRALYAVAMEWELVDSNPAKSVKLFKEDNKRERYLDEAETKRLLDVLLKDRNRPVCCIVLFLLSTGARVGEALKAKWSDIDLTKQTWRIPVSNAKSKKERIVPLNTSALQVLVEARRECGGQEWIFVSPKTQAPFKSITLVWHRLRDKAGLPDFRLHDCRHTYASKLVGAGRSLYEVQQILGHSNPKVTERYAHLSQDSLLSAASSANWTYESDDDNHGEGSDNNVGDSTEEDDAPITSRVRKAS</sequence>
<dbReference type="Gene3D" id="1.10.443.10">
    <property type="entry name" value="Intergrase catalytic core"/>
    <property type="match status" value="1"/>
</dbReference>
<keyword evidence="3 5" id="KW-0238">DNA-binding</keyword>
<gene>
    <name evidence="9" type="ORF">DU505_00630</name>
</gene>
<dbReference type="InterPro" id="IPR010998">
    <property type="entry name" value="Integrase_recombinase_N"/>
</dbReference>
<keyword evidence="4" id="KW-0233">DNA recombination</keyword>
<evidence type="ECO:0000256" key="1">
    <source>
        <dbReference type="ARBA" id="ARBA00008857"/>
    </source>
</evidence>
<dbReference type="InterPro" id="IPR044068">
    <property type="entry name" value="CB"/>
</dbReference>
<feature type="region of interest" description="Disordered" evidence="6">
    <location>
        <begin position="428"/>
        <end position="463"/>
    </location>
</feature>
<dbReference type="PANTHER" id="PTHR30629:SF2">
    <property type="entry name" value="PROPHAGE INTEGRASE INTS-RELATED"/>
    <property type="match status" value="1"/>
</dbReference>
<organism evidence="9 10">
    <name type="scientific">Billgrantia montanilacus</name>
    <dbReference type="NCBI Taxonomy" id="2282305"/>
    <lineage>
        <taxon>Bacteria</taxon>
        <taxon>Pseudomonadati</taxon>
        <taxon>Pseudomonadota</taxon>
        <taxon>Gammaproteobacteria</taxon>
        <taxon>Oceanospirillales</taxon>
        <taxon>Halomonadaceae</taxon>
        <taxon>Billgrantia</taxon>
    </lineage>
</organism>
<dbReference type="GO" id="GO:0006310">
    <property type="term" value="P:DNA recombination"/>
    <property type="evidence" value="ECO:0007669"/>
    <property type="project" value="UniProtKB-KW"/>
</dbReference>